<dbReference type="GO" id="GO:0003700">
    <property type="term" value="F:DNA-binding transcription factor activity"/>
    <property type="evidence" value="ECO:0007669"/>
    <property type="project" value="InterPro"/>
</dbReference>
<protein>
    <submittedName>
        <fullName evidence="5">FadR family transcriptional regulator</fullName>
    </submittedName>
</protein>
<dbReference type="InterPro" id="IPR036390">
    <property type="entry name" value="WH_DNA-bd_sf"/>
</dbReference>
<dbReference type="AlphaFoldDB" id="A0A3T0T5G4"/>
<dbReference type="SMART" id="SM00895">
    <property type="entry name" value="FCD"/>
    <property type="match status" value="1"/>
</dbReference>
<dbReference type="PROSITE" id="PS50949">
    <property type="entry name" value="HTH_GNTR"/>
    <property type="match status" value="1"/>
</dbReference>
<dbReference type="PANTHER" id="PTHR43537">
    <property type="entry name" value="TRANSCRIPTIONAL REGULATOR, GNTR FAMILY"/>
    <property type="match status" value="1"/>
</dbReference>
<dbReference type="SMART" id="SM00345">
    <property type="entry name" value="HTH_GNTR"/>
    <property type="match status" value="1"/>
</dbReference>
<dbReference type="SUPFAM" id="SSF46785">
    <property type="entry name" value="Winged helix' DNA-binding domain"/>
    <property type="match status" value="1"/>
</dbReference>
<dbReference type="InterPro" id="IPR011711">
    <property type="entry name" value="GntR_C"/>
</dbReference>
<evidence type="ECO:0000313" key="5">
    <source>
        <dbReference type="EMBL" id="AZZ53884.1"/>
    </source>
</evidence>
<gene>
    <name evidence="5" type="ORF">C1I64_18855</name>
</gene>
<evidence type="ECO:0000256" key="2">
    <source>
        <dbReference type="ARBA" id="ARBA00023125"/>
    </source>
</evidence>
<dbReference type="Proteomes" id="UP000285317">
    <property type="component" value="Chromosome"/>
</dbReference>
<accession>A0A3T0T5G4</accession>
<dbReference type="Gene3D" id="1.20.120.530">
    <property type="entry name" value="GntR ligand-binding domain-like"/>
    <property type="match status" value="1"/>
</dbReference>
<reference evidence="5 6" key="1">
    <citation type="submission" date="2018-03" db="EMBL/GenBank/DDBJ databases">
        <title>Bacteriophage NCPPB3778 and a type I-E CRISPR drive the evolution of the US Biological Select Agent, Rathayibacter toxicus.</title>
        <authorList>
            <person name="Davis E.W.II."/>
            <person name="Tabima J.F."/>
            <person name="Weisberg A.J."/>
            <person name="Dantas Lopes L."/>
            <person name="Wiseman M.S."/>
            <person name="Wiseman M.S."/>
            <person name="Pupko T."/>
            <person name="Belcher M.S."/>
            <person name="Sechler A.J."/>
            <person name="Tancos M.A."/>
            <person name="Schroeder B.K."/>
            <person name="Murray T.D."/>
            <person name="Luster D.G."/>
            <person name="Schneider W.L."/>
            <person name="Rogers E."/>
            <person name="Andreote F.D."/>
            <person name="Grunwald N.J."/>
            <person name="Putnam M.L."/>
            <person name="Chang J.H."/>
        </authorList>
    </citation>
    <scope>NUCLEOTIDE SEQUENCE [LARGE SCALE GENOMIC DNA]</scope>
    <source>
        <strain evidence="5 6">DSM 15932</strain>
    </source>
</reference>
<evidence type="ECO:0000313" key="6">
    <source>
        <dbReference type="Proteomes" id="UP000285317"/>
    </source>
</evidence>
<dbReference type="KEGG" id="rfs:C1I64_18855"/>
<dbReference type="SUPFAM" id="SSF48008">
    <property type="entry name" value="GntR ligand-binding domain-like"/>
    <property type="match status" value="1"/>
</dbReference>
<dbReference type="InterPro" id="IPR000524">
    <property type="entry name" value="Tscrpt_reg_HTH_GntR"/>
</dbReference>
<proteinExistence type="predicted"/>
<name>A0A3T0T5G4_9MICO</name>
<dbReference type="InterPro" id="IPR036388">
    <property type="entry name" value="WH-like_DNA-bd_sf"/>
</dbReference>
<dbReference type="Gene3D" id="1.10.10.10">
    <property type="entry name" value="Winged helix-like DNA-binding domain superfamily/Winged helix DNA-binding domain"/>
    <property type="match status" value="1"/>
</dbReference>
<evidence type="ECO:0000259" key="4">
    <source>
        <dbReference type="PROSITE" id="PS50949"/>
    </source>
</evidence>
<organism evidence="5 6">
    <name type="scientific">Rathayibacter festucae DSM 15932</name>
    <dbReference type="NCBI Taxonomy" id="1328866"/>
    <lineage>
        <taxon>Bacteria</taxon>
        <taxon>Bacillati</taxon>
        <taxon>Actinomycetota</taxon>
        <taxon>Actinomycetes</taxon>
        <taxon>Micrococcales</taxon>
        <taxon>Microbacteriaceae</taxon>
        <taxon>Rathayibacter</taxon>
    </lineage>
</organism>
<keyword evidence="2" id="KW-0238">DNA-binding</keyword>
<dbReference type="Pfam" id="PF07729">
    <property type="entry name" value="FCD"/>
    <property type="match status" value="1"/>
</dbReference>
<feature type="domain" description="HTH gntR-type" evidence="4">
    <location>
        <begin position="25"/>
        <end position="93"/>
    </location>
</feature>
<keyword evidence="3" id="KW-0804">Transcription</keyword>
<dbReference type="GO" id="GO:0003677">
    <property type="term" value="F:DNA binding"/>
    <property type="evidence" value="ECO:0007669"/>
    <property type="project" value="UniProtKB-KW"/>
</dbReference>
<sequence>MNPAEPSAPEPRSVDLRAPEPFRRESVIDHVTALCHEEIRSGRWAVGARIPTEPELVRWSGAGRNSVREAVQTLVQSGLVRREQGRGTFVIARSQLTTSLRRRLPSAERRDGLELRFAIDGATAALAAERRTAEDVETLRALLAARTRSWTGGDLADRTATDTALHRAVVAATHNALFLELYDGLTGLFETVLQDDVVGEEDRHAREHALLVESIAAGDADGARRAIEELLAPLLEPDGEQNIS</sequence>
<dbReference type="PRINTS" id="PR00035">
    <property type="entry name" value="HTHGNTR"/>
</dbReference>
<dbReference type="RefSeq" id="WP_127888267.1">
    <property type="nucleotide sequence ID" value="NZ_CP028137.1"/>
</dbReference>
<keyword evidence="1" id="KW-0805">Transcription regulation</keyword>
<dbReference type="EMBL" id="CP028137">
    <property type="protein sequence ID" value="AZZ53884.1"/>
    <property type="molecule type" value="Genomic_DNA"/>
</dbReference>
<dbReference type="InterPro" id="IPR008920">
    <property type="entry name" value="TF_FadR/GntR_C"/>
</dbReference>
<dbReference type="CDD" id="cd07377">
    <property type="entry name" value="WHTH_GntR"/>
    <property type="match status" value="1"/>
</dbReference>
<evidence type="ECO:0000256" key="1">
    <source>
        <dbReference type="ARBA" id="ARBA00023015"/>
    </source>
</evidence>
<dbReference type="Pfam" id="PF00392">
    <property type="entry name" value="GntR"/>
    <property type="match status" value="1"/>
</dbReference>
<evidence type="ECO:0000256" key="3">
    <source>
        <dbReference type="ARBA" id="ARBA00023163"/>
    </source>
</evidence>
<dbReference type="PANTHER" id="PTHR43537:SF47">
    <property type="entry name" value="REGULATORY PROTEIN GNTR HTH"/>
    <property type="match status" value="1"/>
</dbReference>